<name>A0A6G1CTU3_9ORYZ</name>
<dbReference type="Proteomes" id="UP000479710">
    <property type="component" value="Unassembled WGS sequence"/>
</dbReference>
<dbReference type="EMBL" id="SPHZ02000008">
    <property type="protein sequence ID" value="KAF0904075.1"/>
    <property type="molecule type" value="Genomic_DNA"/>
</dbReference>
<evidence type="ECO:0000313" key="2">
    <source>
        <dbReference type="Proteomes" id="UP000479710"/>
    </source>
</evidence>
<reference evidence="1 2" key="1">
    <citation type="submission" date="2019-11" db="EMBL/GenBank/DDBJ databases">
        <title>Whole genome sequence of Oryza granulata.</title>
        <authorList>
            <person name="Li W."/>
        </authorList>
    </citation>
    <scope>NUCLEOTIDE SEQUENCE [LARGE SCALE GENOMIC DNA]</scope>
    <source>
        <strain evidence="2">cv. Menghai</strain>
        <tissue evidence="1">Leaf</tissue>
    </source>
</reference>
<dbReference type="AlphaFoldDB" id="A0A6G1CTU3"/>
<proteinExistence type="predicted"/>
<comment type="caution">
    <text evidence="1">The sequence shown here is derived from an EMBL/GenBank/DDBJ whole genome shotgun (WGS) entry which is preliminary data.</text>
</comment>
<accession>A0A6G1CTU3</accession>
<sequence>MERRIQQRDINGATVISDEATIICQELDMNDAGGSAELNYVVVGSHKYVGDSHEEDVGVYG</sequence>
<organism evidence="1 2">
    <name type="scientific">Oryza meyeriana var. granulata</name>
    <dbReference type="NCBI Taxonomy" id="110450"/>
    <lineage>
        <taxon>Eukaryota</taxon>
        <taxon>Viridiplantae</taxon>
        <taxon>Streptophyta</taxon>
        <taxon>Embryophyta</taxon>
        <taxon>Tracheophyta</taxon>
        <taxon>Spermatophyta</taxon>
        <taxon>Magnoliopsida</taxon>
        <taxon>Liliopsida</taxon>
        <taxon>Poales</taxon>
        <taxon>Poaceae</taxon>
        <taxon>BOP clade</taxon>
        <taxon>Oryzoideae</taxon>
        <taxon>Oryzeae</taxon>
        <taxon>Oryzinae</taxon>
        <taxon>Oryza</taxon>
        <taxon>Oryza meyeriana</taxon>
    </lineage>
</organism>
<gene>
    <name evidence="1" type="ORF">E2562_031753</name>
</gene>
<protein>
    <submittedName>
        <fullName evidence="1">Uncharacterized protein</fullName>
    </submittedName>
</protein>
<evidence type="ECO:0000313" key="1">
    <source>
        <dbReference type="EMBL" id="KAF0904075.1"/>
    </source>
</evidence>
<keyword evidence="2" id="KW-1185">Reference proteome</keyword>